<organism evidence="2 3">
    <name type="scientific">Candidatus Mcinerneyibacterium aminivorans</name>
    <dbReference type="NCBI Taxonomy" id="2703815"/>
    <lineage>
        <taxon>Bacteria</taxon>
        <taxon>Candidatus Macinerneyibacteriota</taxon>
        <taxon>Candidatus Mcinerneyibacteria</taxon>
        <taxon>Candidatus Mcinerneyibacteriales</taxon>
        <taxon>Candidatus Mcinerneyibacteriaceae</taxon>
        <taxon>Candidatus Mcinerneyibacterium</taxon>
    </lineage>
</organism>
<reference evidence="2" key="1">
    <citation type="submission" date="2019-08" db="EMBL/GenBank/DDBJ databases">
        <title>Genomic characterization of a novel candidate phylum (ARYD3) from a high temperature, high salinity tertiary oil reservoir in north central Oklahoma, USA.</title>
        <authorList>
            <person name="Youssef N.H."/>
            <person name="Yadav A."/>
            <person name="Elshahed M.S."/>
        </authorList>
    </citation>
    <scope>NUCLEOTIDE SEQUENCE [LARGE SCALE GENOMIC DNA]</scope>
    <source>
        <strain evidence="2">ARYD3</strain>
    </source>
</reference>
<dbReference type="Proteomes" id="UP000324143">
    <property type="component" value="Unassembled WGS sequence"/>
</dbReference>
<dbReference type="InterPro" id="IPR019734">
    <property type="entry name" value="TPR_rpt"/>
</dbReference>
<protein>
    <submittedName>
        <fullName evidence="2">CHAT domain-containing protein</fullName>
    </submittedName>
</protein>
<dbReference type="Gene3D" id="1.25.40.10">
    <property type="entry name" value="Tetratricopeptide repeat domain"/>
    <property type="match status" value="5"/>
</dbReference>
<dbReference type="InterPro" id="IPR011990">
    <property type="entry name" value="TPR-like_helical_dom_sf"/>
</dbReference>
<comment type="caution">
    <text evidence="2">The sequence shown here is derived from an EMBL/GenBank/DDBJ whole genome shotgun (WGS) entry which is preliminary data.</text>
</comment>
<dbReference type="SUPFAM" id="SSF48452">
    <property type="entry name" value="TPR-like"/>
    <property type="match status" value="3"/>
</dbReference>
<dbReference type="EMBL" id="VSIX01000038">
    <property type="protein sequence ID" value="TYB31350.1"/>
    <property type="molecule type" value="Genomic_DNA"/>
</dbReference>
<feature type="domain" description="CHAT" evidence="1">
    <location>
        <begin position="2087"/>
        <end position="2338"/>
    </location>
</feature>
<accession>A0A5D0MIU6</accession>
<dbReference type="Pfam" id="PF01535">
    <property type="entry name" value="PPR"/>
    <property type="match status" value="1"/>
</dbReference>
<dbReference type="PANTHER" id="PTHR10098">
    <property type="entry name" value="RAPSYN-RELATED"/>
    <property type="match status" value="1"/>
</dbReference>
<sequence>MGRDTMIHIKNCIAFISVIFMLSCASQKTARRFRFANSGILEIKLESYNSCYSSNDFPYILYTPVEQQNIDVVKFDKRTGEITPINDSLYDEYEAVGINEKSYCYISKEYGVKGNVVYKKDGKITNIGEKGEEEFELSLAPDKSLIGYLSKRQNTTYLNIYNFKEKERIYRKKIKAETFTFLDQRNILFVEKNKIYRLDFVSNEISLFYESQSLKYKLNYLHQKDELYYIAIPFDTNQNEKLDENDAKFITVLKNGKEIFLKEVHNFKRFGVDDTNLYYIEDKKLKYQLINFSIPQFSSANHYFEYLKKIDNQSKKIIVYNYLFKNLDKFESYDTNIVLNYLKFMRDNRYIINLNYIIKTILLNYPEESKNYYAAELFKNNIYQNNNFPDIYNEFKADLLFEGAKYRELEIFLDKIDEYNLSREMKNKFQYYRVKSNFELKNYSKTKELIIDMTEKNLSANIWIEKAIEVFFSIPGEKDNYSYNRLKEIQNKYKDNDFIYTFSSIELSNLLKSDGKYNSAIEELEKSFNNLSAKRDFQNKIAVELSKVYISSEHYIKGVSFVKNYLENNEYSGRRKYFLNYIKNNGLYLAEKYYAEKDLLRAQKWLKVILNFLPNSIEANRELIKISFEMSDIEETAGRYKSRYINNKEDPFSNYYFGYAITYLGTKYGYGNKLNLEQAAYRETLEYLNRAIKLKADESLFYLTKGWVLEQLHRFGEDDYLNKALSSYKKGLALSHKKHIQNYFYRNIGNIYYKMELYERSFNYIQKLDGDKIQWQNIREKISYLLKLSDIYYQLNYYEKAIEVDNDILNYYKNNHNYEGVVNTINHIGLMHNQLENYLQAAGIFEKNLKIIENFEVDYDKMKVYRNIAFNSLKAGDDIGAIEASKQGLEFVKDRVGKKKKKSFLDISLIFGLKGDSTEAYRGFTPEMERNIFYSILATAYGRLGNWKESIYYYQEKLKISSNDYADFIITNNLYNIYYELNEIEEMNQFLEKSYKITKKHDLKRGYILNVLTKIFLKNNVNEDDVKQLFSLEENVKQVDDEEINFLYRILFNHLAEKFLDKNYVYDSITDSVNHVETEMKIIQSINSNLNFLEKNLEDKIAVSYLKRSKYLYEYKYFGSNNESELKQLLGNDSFIDLIINYDLVNININKGNYQKAYNQFEELINIIRRIDESDYNKLSLFYRYNKDNLYSNISMFVQQGYKTGIISFLTTLENIERYTEFERFNPEIASQVDKINLNNYFYELEFQNFKRAEEYLNEISVNTKFFIGKMEIDDKNIYEILDKEDKIAYKILDQYLLIDENGLSIDESFENANYRIDRDGKIFDDEKNNFFSLSQFYIAFNNRFPSGEYKYGTLNGITSLDKSFLTLKNVEISSGDQINPFDSEFGNIKLKDMISKDITTIGLNIEAGDNIQNIVIYKNLLDILFYLDVSEVYLGGYRFGYKDFSNEDIEIFAGKNKDHYNSRSYLYFKNGKYRKAFFEMKKLIYLIEKSDRDNSELLDKLMLIINIGANYLNDPELIEPYLRQYIRLKNLKEIDFYTRMAALYEKNGFYSRAIEIHKKMKEKYDINNDFRQSILYQKMGDMQKALEYLNKVDSDKANLEKAKILYKYLNNYDMALDELESIEDDSYREEIKLLKSFILLKKGRRQESFDSLKELKESSDGDRINSLFVNISVGEAQMYFENNDYLDSIRTIKNTLEKLPAEKYSEEKTILGNLLGLNHMRLNQFEASLSILSDYINFAEENNIRAQIPYLKLNYNLLLIKTGRYNEALNHLHEMERNYANKNNILVLNTIYKNFGLLYYSLKNYKTSRNYFEKVIKNRELIEDKNTIISFKYLYKISDNQRYLNNSMEIAEKHNNREELLDIYYLKGKEGEFYYLKQAFNILKTLINKAALKSSRVNLLDSYKIISEKILNYYLDNNKKNEYIKQIEELKYLKRAVYKKGYYSFNNVGPEKIDGLENIQKELQIKIDNNNLKKDDKLKARYQKELINLYLANNINDIKIDLNINYFNQNEIDENTIYINYIILNDYIYSGYVDSRKIKLKKIPYTKLNIKDKIVNLRKNITEKKELDEIKKNSEILFKEIIPGDDRTKSNLIISADGILKSIPFDALYNGEDFLINYKRISLVPGFYYIAGVKNKKNKMNKIFAVGNPDLKREDLELYFAQKESREIDFLFDDVNILIGESATETEVKNILNNNRFDITHFATHSESTGKKYGEVGENYLMMSSSEKDDGMLMENEIKRLNLNSELVVLSACETGTTISEEDSFNSIDSAFQNSSIRMIISSLWRISDVHTGFLFKNFYRNLYFGKDIKTSLYDAKIEVKNRFEHPVYWAGIKYIGL</sequence>
<gene>
    <name evidence="2" type="ORF">FXF47_04545</name>
</gene>
<dbReference type="Pfam" id="PF12770">
    <property type="entry name" value="CHAT"/>
    <property type="match status" value="1"/>
</dbReference>
<evidence type="ECO:0000259" key="1">
    <source>
        <dbReference type="Pfam" id="PF12770"/>
    </source>
</evidence>
<evidence type="ECO:0000313" key="3">
    <source>
        <dbReference type="Proteomes" id="UP000324143"/>
    </source>
</evidence>
<keyword evidence="3" id="KW-1185">Reference proteome</keyword>
<dbReference type="PROSITE" id="PS51257">
    <property type="entry name" value="PROKAR_LIPOPROTEIN"/>
    <property type="match status" value="1"/>
</dbReference>
<dbReference type="InterPro" id="IPR002885">
    <property type="entry name" value="PPR_rpt"/>
</dbReference>
<name>A0A5D0MIU6_9BACT</name>
<dbReference type="SMART" id="SM00028">
    <property type="entry name" value="TPR"/>
    <property type="match status" value="4"/>
</dbReference>
<evidence type="ECO:0000313" key="2">
    <source>
        <dbReference type="EMBL" id="TYB31350.1"/>
    </source>
</evidence>
<dbReference type="InterPro" id="IPR024983">
    <property type="entry name" value="CHAT_dom"/>
</dbReference>
<proteinExistence type="predicted"/>